<dbReference type="RefSeq" id="XP_748427.1">
    <property type="nucleotide sequence ID" value="XM_743334.1"/>
</dbReference>
<evidence type="ECO:0000313" key="1">
    <source>
        <dbReference type="EMBL" id="EAL86389.1"/>
    </source>
</evidence>
<name>Q4WFT8_ASPFU</name>
<dbReference type="AlphaFoldDB" id="Q4WFT8"/>
<dbReference type="Proteomes" id="UP000002530">
    <property type="component" value="Unassembled WGS sequence"/>
</dbReference>
<comment type="caution">
    <text evidence="1">The sequence shown here is derived from an EMBL/GenBank/DDBJ whole genome shotgun (WGS) entry which is preliminary data.</text>
</comment>
<evidence type="ECO:0000313" key="2">
    <source>
        <dbReference type="Proteomes" id="UP000002530"/>
    </source>
</evidence>
<gene>
    <name evidence="1" type="ORF">AFUA_3G01060</name>
</gene>
<keyword evidence="2" id="KW-1185">Reference proteome</keyword>
<dbReference type="HOGENOM" id="CLU_2319908_0_0_1"/>
<dbReference type="EMBL" id="AAHF01000010">
    <property type="protein sequence ID" value="EAL86389.1"/>
    <property type="molecule type" value="Genomic_DNA"/>
</dbReference>
<dbReference type="KEGG" id="afm:AFUA_3G01060"/>
<protein>
    <submittedName>
        <fullName evidence="1">Uncharacterized protein</fullName>
    </submittedName>
</protein>
<dbReference type="VEuPathDB" id="FungiDB:Afu3g01060"/>
<dbReference type="GeneID" id="3505900"/>
<reference evidence="1 2" key="1">
    <citation type="journal article" date="2005" name="Nature">
        <title>Genomic sequence of the pathogenic and allergenic filamentous fungus Aspergillus fumigatus.</title>
        <authorList>
            <person name="Nierman W.C."/>
            <person name="Pain A."/>
            <person name="Anderson M.J."/>
            <person name="Wortman J.R."/>
            <person name="Kim H.S."/>
            <person name="Arroyo J."/>
            <person name="Berriman M."/>
            <person name="Abe K."/>
            <person name="Archer D.B."/>
            <person name="Bermejo C."/>
            <person name="Bennett J."/>
            <person name="Bowyer P."/>
            <person name="Chen D."/>
            <person name="Collins M."/>
            <person name="Coulsen R."/>
            <person name="Davies R."/>
            <person name="Dyer P.S."/>
            <person name="Farman M."/>
            <person name="Fedorova N."/>
            <person name="Fedorova N."/>
            <person name="Feldblyum T.V."/>
            <person name="Fischer R."/>
            <person name="Fosker N."/>
            <person name="Fraser A."/>
            <person name="Garcia J.L."/>
            <person name="Garcia M.J."/>
            <person name="Goble A."/>
            <person name="Goldman G.H."/>
            <person name="Gomi K."/>
            <person name="Griffith-Jones S."/>
            <person name="Gwilliam R."/>
            <person name="Haas B."/>
            <person name="Haas H."/>
            <person name="Harris D."/>
            <person name="Horiuchi H."/>
            <person name="Huang J."/>
            <person name="Humphray S."/>
            <person name="Jimenez J."/>
            <person name="Keller N."/>
            <person name="Khouri H."/>
            <person name="Kitamoto K."/>
            <person name="Kobayashi T."/>
            <person name="Konzack S."/>
            <person name="Kulkarni R."/>
            <person name="Kumagai T."/>
            <person name="Lafon A."/>
            <person name="Latge J.P."/>
            <person name="Li W."/>
            <person name="Lord A."/>
            <person name="Lu C."/>
            <person name="Majoros W.H."/>
            <person name="May G.S."/>
            <person name="Miller B.L."/>
            <person name="Mohamoud Y."/>
            <person name="Molina M."/>
            <person name="Monod M."/>
            <person name="Mouyna I."/>
            <person name="Mulligan S."/>
            <person name="Murphy L."/>
            <person name="O'Neil S."/>
            <person name="Paulsen I."/>
            <person name="Penalva M.A."/>
            <person name="Pertea M."/>
            <person name="Price C."/>
            <person name="Pritchard B.L."/>
            <person name="Quail M.A."/>
            <person name="Rabbinowitsch E."/>
            <person name="Rawlins N."/>
            <person name="Rajandream M.A."/>
            <person name="Reichard U."/>
            <person name="Renauld H."/>
            <person name="Robson G.D."/>
            <person name="Rodriguez de Cordoba S."/>
            <person name="Rodriguez-Pena J.M."/>
            <person name="Ronning C.M."/>
            <person name="Rutter S."/>
            <person name="Salzberg S.L."/>
            <person name="Sanchez M."/>
            <person name="Sanchez-Ferrero J.C."/>
            <person name="Saunders D."/>
            <person name="Seeger K."/>
            <person name="Squares R."/>
            <person name="Squares S."/>
            <person name="Takeuchi M."/>
            <person name="Tekaia F."/>
            <person name="Turner G."/>
            <person name="Vazquez de Aldana C.R."/>
            <person name="Weidman J."/>
            <person name="White O."/>
            <person name="Woodward J."/>
            <person name="Yu J.H."/>
            <person name="Fraser C."/>
            <person name="Galagan J.E."/>
            <person name="Asai K."/>
            <person name="Machida M."/>
            <person name="Hall N."/>
            <person name="Barrell B."/>
            <person name="Denning D.W."/>
        </authorList>
    </citation>
    <scope>NUCLEOTIDE SEQUENCE [LARGE SCALE GENOMIC DNA]</scope>
    <source>
        <strain evidence="1 2">Af293</strain>
    </source>
</reference>
<dbReference type="InParanoid" id="Q4WFT8"/>
<proteinExistence type="predicted"/>
<sequence length="99" mass="10850">MERFSTQSTGQVIYRGYTRSSTVCLGPIPGPTASLPPSVCTITSVVRSILYALFVRFRGDDANVELNTVEHVNSVLGLEEDGSTYQFHMKKSASLGHRI</sequence>
<organism evidence="1 2">
    <name type="scientific">Aspergillus fumigatus (strain ATCC MYA-4609 / CBS 101355 / FGSC A1100 / Af293)</name>
    <name type="common">Neosartorya fumigata</name>
    <dbReference type="NCBI Taxonomy" id="330879"/>
    <lineage>
        <taxon>Eukaryota</taxon>
        <taxon>Fungi</taxon>
        <taxon>Dikarya</taxon>
        <taxon>Ascomycota</taxon>
        <taxon>Pezizomycotina</taxon>
        <taxon>Eurotiomycetes</taxon>
        <taxon>Eurotiomycetidae</taxon>
        <taxon>Eurotiales</taxon>
        <taxon>Aspergillaceae</taxon>
        <taxon>Aspergillus</taxon>
        <taxon>Aspergillus subgen. Fumigati</taxon>
    </lineage>
</organism>
<accession>Q4WFT8</accession>